<feature type="disulfide bond" description="Redox-active" evidence="4">
    <location>
        <begin position="72"/>
        <end position="76"/>
    </location>
</feature>
<keyword evidence="7" id="KW-1185">Reference proteome</keyword>
<dbReference type="CDD" id="cd02968">
    <property type="entry name" value="SCO"/>
    <property type="match status" value="1"/>
</dbReference>
<keyword evidence="2 3" id="KW-0186">Copper</keyword>
<accession>A0A3M9NLY5</accession>
<proteinExistence type="inferred from homology"/>
<feature type="domain" description="Thioredoxin" evidence="5">
    <location>
        <begin position="34"/>
        <end position="204"/>
    </location>
</feature>
<dbReference type="GO" id="GO:0046872">
    <property type="term" value="F:metal ion binding"/>
    <property type="evidence" value="ECO:0007669"/>
    <property type="project" value="UniProtKB-KW"/>
</dbReference>
<evidence type="ECO:0000259" key="5">
    <source>
        <dbReference type="PROSITE" id="PS51352"/>
    </source>
</evidence>
<sequence length="208" mass="23846">MKKKILTYSIFAVLLLTGFYVSLSFTKGFFDVKLPVMSYVQDFSFTDQNGQTVTGKTVDGDIYVTNYFFTTCKGICPKMNFNLKGVYDKFKEHKDFAVLSHSSMPETDSVPLLKAYEEKMLPNDHSNPAKWYFVTGDKDSLYKMARQSYLLDNPNNSSVNIDEAFIHTQFIALVDKQKRVRGIYDGLKPTELARLETDIQKLFAEKKS</sequence>
<name>A0A3M9NLY5_9BACT</name>
<dbReference type="Gene3D" id="3.40.30.10">
    <property type="entry name" value="Glutaredoxin"/>
    <property type="match status" value="1"/>
</dbReference>
<keyword evidence="4" id="KW-1015">Disulfide bond</keyword>
<dbReference type="PANTHER" id="PTHR12151:SF25">
    <property type="entry name" value="LINALOOL DEHYDRATASE_ISOMERASE DOMAIN-CONTAINING PROTEIN"/>
    <property type="match status" value="1"/>
</dbReference>
<dbReference type="InterPro" id="IPR036249">
    <property type="entry name" value="Thioredoxin-like_sf"/>
</dbReference>
<dbReference type="RefSeq" id="WP_123119373.1">
    <property type="nucleotide sequence ID" value="NZ_RJJR01000002.1"/>
</dbReference>
<feature type="binding site" evidence="3">
    <location>
        <position position="76"/>
    </location>
    <ligand>
        <name>Cu cation</name>
        <dbReference type="ChEBI" id="CHEBI:23378"/>
    </ligand>
</feature>
<keyword evidence="3" id="KW-0479">Metal-binding</keyword>
<evidence type="ECO:0000313" key="7">
    <source>
        <dbReference type="Proteomes" id="UP000267223"/>
    </source>
</evidence>
<dbReference type="Pfam" id="PF02630">
    <property type="entry name" value="SCO1-SenC"/>
    <property type="match status" value="1"/>
</dbReference>
<dbReference type="SUPFAM" id="SSF52833">
    <property type="entry name" value="Thioredoxin-like"/>
    <property type="match status" value="1"/>
</dbReference>
<evidence type="ECO:0000256" key="2">
    <source>
        <dbReference type="ARBA" id="ARBA00023008"/>
    </source>
</evidence>
<evidence type="ECO:0000256" key="1">
    <source>
        <dbReference type="ARBA" id="ARBA00010996"/>
    </source>
</evidence>
<dbReference type="PANTHER" id="PTHR12151">
    <property type="entry name" value="ELECTRON TRANSPORT PROTIN SCO1/SENC FAMILY MEMBER"/>
    <property type="match status" value="1"/>
</dbReference>
<gene>
    <name evidence="6" type="ORF">EFY79_03880</name>
</gene>
<reference evidence="6 7" key="1">
    <citation type="submission" date="2018-11" db="EMBL/GenBank/DDBJ databases">
        <title>Draft genome sequence of Ferruginibacter sp. BO-59.</title>
        <authorList>
            <person name="Im W.T."/>
        </authorList>
    </citation>
    <scope>NUCLEOTIDE SEQUENCE [LARGE SCALE GENOMIC DNA]</scope>
    <source>
        <strain evidence="6 7">BO-59</strain>
    </source>
</reference>
<comment type="caution">
    <text evidence="6">The sequence shown here is derived from an EMBL/GenBank/DDBJ whole genome shotgun (WGS) entry which is preliminary data.</text>
</comment>
<feature type="binding site" evidence="3">
    <location>
        <position position="167"/>
    </location>
    <ligand>
        <name>Cu cation</name>
        <dbReference type="ChEBI" id="CHEBI:23378"/>
    </ligand>
</feature>
<comment type="similarity">
    <text evidence="1">Belongs to the SCO1/2 family.</text>
</comment>
<evidence type="ECO:0000256" key="4">
    <source>
        <dbReference type="PIRSR" id="PIRSR603782-2"/>
    </source>
</evidence>
<dbReference type="OrthoDB" id="9811998at2"/>
<evidence type="ECO:0000313" key="6">
    <source>
        <dbReference type="EMBL" id="RNI38810.1"/>
    </source>
</evidence>
<dbReference type="InterPro" id="IPR013766">
    <property type="entry name" value="Thioredoxin_domain"/>
</dbReference>
<feature type="binding site" evidence="3">
    <location>
        <position position="72"/>
    </location>
    <ligand>
        <name>Cu cation</name>
        <dbReference type="ChEBI" id="CHEBI:23378"/>
    </ligand>
</feature>
<dbReference type="AlphaFoldDB" id="A0A3M9NLY5"/>
<dbReference type="EMBL" id="RJJR01000002">
    <property type="protein sequence ID" value="RNI38810.1"/>
    <property type="molecule type" value="Genomic_DNA"/>
</dbReference>
<dbReference type="Proteomes" id="UP000267223">
    <property type="component" value="Unassembled WGS sequence"/>
</dbReference>
<dbReference type="PROSITE" id="PS51352">
    <property type="entry name" value="THIOREDOXIN_2"/>
    <property type="match status" value="1"/>
</dbReference>
<evidence type="ECO:0000256" key="3">
    <source>
        <dbReference type="PIRSR" id="PIRSR603782-1"/>
    </source>
</evidence>
<protein>
    <submittedName>
        <fullName evidence="6">SCO family protein</fullName>
    </submittedName>
</protein>
<organism evidence="6 7">
    <name type="scientific">Hanamia caeni</name>
    <dbReference type="NCBI Taxonomy" id="2294116"/>
    <lineage>
        <taxon>Bacteria</taxon>
        <taxon>Pseudomonadati</taxon>
        <taxon>Bacteroidota</taxon>
        <taxon>Chitinophagia</taxon>
        <taxon>Chitinophagales</taxon>
        <taxon>Chitinophagaceae</taxon>
        <taxon>Hanamia</taxon>
    </lineage>
</organism>
<dbReference type="InterPro" id="IPR003782">
    <property type="entry name" value="SCO1/SenC"/>
</dbReference>